<organism evidence="1 2">
    <name type="scientific">Corchorus capsularis</name>
    <name type="common">Jute</name>
    <dbReference type="NCBI Taxonomy" id="210143"/>
    <lineage>
        <taxon>Eukaryota</taxon>
        <taxon>Viridiplantae</taxon>
        <taxon>Streptophyta</taxon>
        <taxon>Embryophyta</taxon>
        <taxon>Tracheophyta</taxon>
        <taxon>Spermatophyta</taxon>
        <taxon>Magnoliopsida</taxon>
        <taxon>eudicotyledons</taxon>
        <taxon>Gunneridae</taxon>
        <taxon>Pentapetalae</taxon>
        <taxon>rosids</taxon>
        <taxon>malvids</taxon>
        <taxon>Malvales</taxon>
        <taxon>Malvaceae</taxon>
        <taxon>Grewioideae</taxon>
        <taxon>Apeibeae</taxon>
        <taxon>Corchorus</taxon>
    </lineage>
</organism>
<dbReference type="EMBL" id="AWWV01008844">
    <property type="protein sequence ID" value="OMO89019.1"/>
    <property type="molecule type" value="Genomic_DNA"/>
</dbReference>
<dbReference type="Proteomes" id="UP000188268">
    <property type="component" value="Unassembled WGS sequence"/>
</dbReference>
<evidence type="ECO:0000313" key="1">
    <source>
        <dbReference type="EMBL" id="OMO89019.1"/>
    </source>
</evidence>
<reference evidence="1 2" key="1">
    <citation type="submission" date="2013-09" db="EMBL/GenBank/DDBJ databases">
        <title>Corchorus capsularis genome sequencing.</title>
        <authorList>
            <person name="Alam M."/>
            <person name="Haque M.S."/>
            <person name="Islam M.S."/>
            <person name="Emdad E.M."/>
            <person name="Islam M.M."/>
            <person name="Ahmed B."/>
            <person name="Halim A."/>
            <person name="Hossen Q.M.M."/>
            <person name="Hossain M.Z."/>
            <person name="Ahmed R."/>
            <person name="Khan M.M."/>
            <person name="Islam R."/>
            <person name="Rashid M.M."/>
            <person name="Khan S.A."/>
            <person name="Rahman M.S."/>
            <person name="Alam M."/>
        </authorList>
    </citation>
    <scope>NUCLEOTIDE SEQUENCE [LARGE SCALE GENOMIC DNA]</scope>
    <source>
        <strain evidence="2">cv. CVL-1</strain>
        <tissue evidence="1">Whole seedling</tissue>
    </source>
</reference>
<proteinExistence type="predicted"/>
<protein>
    <submittedName>
        <fullName evidence="1">Uncharacterized protein</fullName>
    </submittedName>
</protein>
<comment type="caution">
    <text evidence="1">The sequence shown here is derived from an EMBL/GenBank/DDBJ whole genome shotgun (WGS) entry which is preliminary data.</text>
</comment>
<evidence type="ECO:0000313" key="2">
    <source>
        <dbReference type="Proteomes" id="UP000188268"/>
    </source>
</evidence>
<keyword evidence="2" id="KW-1185">Reference proteome</keyword>
<name>A0A1R3J2F8_COCAP</name>
<dbReference type="Gramene" id="OMO89019">
    <property type="protein sequence ID" value="OMO89019"/>
    <property type="gene ID" value="CCACVL1_08058"/>
</dbReference>
<gene>
    <name evidence="1" type="ORF">CCACVL1_08058</name>
</gene>
<sequence>MGQANHELEGFDRAGSRTQDMARKVLQSFKQ</sequence>
<dbReference type="AlphaFoldDB" id="A0A1R3J2F8"/>
<accession>A0A1R3J2F8</accession>